<reference evidence="5" key="1">
    <citation type="submission" date="2018-09" db="EMBL/GenBank/DDBJ databases">
        <authorList>
            <person name="Zhu H."/>
        </authorList>
    </citation>
    <scope>NUCLEOTIDE SEQUENCE [LARGE SCALE GENOMIC DNA]</scope>
    <source>
        <strain evidence="5">K2W31S-8</strain>
    </source>
</reference>
<feature type="signal peptide" evidence="2">
    <location>
        <begin position="1"/>
        <end position="20"/>
    </location>
</feature>
<evidence type="ECO:0000256" key="1">
    <source>
        <dbReference type="SAM" id="MobiDB-lite"/>
    </source>
</evidence>
<keyword evidence="2" id="KW-0732">Signal</keyword>
<organism evidence="4 5">
    <name type="scientific">Pseudomonas cavernae</name>
    <dbReference type="NCBI Taxonomy" id="2320867"/>
    <lineage>
        <taxon>Bacteria</taxon>
        <taxon>Pseudomonadati</taxon>
        <taxon>Pseudomonadota</taxon>
        <taxon>Gammaproteobacteria</taxon>
        <taxon>Pseudomonadales</taxon>
        <taxon>Pseudomonadaceae</taxon>
        <taxon>Pseudomonas</taxon>
    </lineage>
</organism>
<evidence type="ECO:0000256" key="2">
    <source>
        <dbReference type="SAM" id="SignalP"/>
    </source>
</evidence>
<keyword evidence="5" id="KW-1185">Reference proteome</keyword>
<dbReference type="KEGG" id="pcav:D3880_19720"/>
<dbReference type="PROSITE" id="PS51257">
    <property type="entry name" value="PROKAR_LIPOPROTEIN"/>
    <property type="match status" value="1"/>
</dbReference>
<proteinExistence type="predicted"/>
<gene>
    <name evidence="4" type="ORF">D3880_19720</name>
</gene>
<feature type="domain" description="DUF4136" evidence="3">
    <location>
        <begin position="56"/>
        <end position="203"/>
    </location>
</feature>
<dbReference type="EMBL" id="CP032419">
    <property type="protein sequence ID" value="AYC34461.1"/>
    <property type="molecule type" value="Genomic_DNA"/>
</dbReference>
<dbReference type="Proteomes" id="UP000265560">
    <property type="component" value="Chromosome"/>
</dbReference>
<protein>
    <submittedName>
        <fullName evidence="4">DUF4136 domain-containing protein</fullName>
    </submittedName>
</protein>
<dbReference type="InterPro" id="IPR025411">
    <property type="entry name" value="DUF4136"/>
</dbReference>
<evidence type="ECO:0000313" key="4">
    <source>
        <dbReference type="EMBL" id="AYC34461.1"/>
    </source>
</evidence>
<dbReference type="RefSeq" id="WP_119895114.1">
    <property type="nucleotide sequence ID" value="NZ_CP032419.1"/>
</dbReference>
<evidence type="ECO:0000259" key="3">
    <source>
        <dbReference type="Pfam" id="PF13590"/>
    </source>
</evidence>
<dbReference type="OrthoDB" id="7030024at2"/>
<feature type="region of interest" description="Disordered" evidence="1">
    <location>
        <begin position="170"/>
        <end position="189"/>
    </location>
</feature>
<evidence type="ECO:0000313" key="5">
    <source>
        <dbReference type="Proteomes" id="UP000265560"/>
    </source>
</evidence>
<sequence>MKYRFGLSLLCLSLLGLALAACQSPNPYSASSAPLPPAPPQAANQLDLSAYPAAPIDYARYRSWSWLQPPVAAGGSSPEQLQEVLENGLEQRGLRRAQSGSPADVQASASLRLETRQYQVQDDVGGFYGRGPYWGDAYGMYGSVPLLRTYERQVLVLRIDLYDARSGQPVWSGGAEADASGSQAQRSEALRQAVGDALGSYPPR</sequence>
<dbReference type="Gene3D" id="3.30.160.670">
    <property type="match status" value="1"/>
</dbReference>
<feature type="chain" id="PRO_5017448536" evidence="2">
    <location>
        <begin position="21"/>
        <end position="204"/>
    </location>
</feature>
<dbReference type="AlphaFoldDB" id="A0A385Z6W9"/>
<name>A0A385Z6W9_9PSED</name>
<dbReference type="Pfam" id="PF13590">
    <property type="entry name" value="DUF4136"/>
    <property type="match status" value="1"/>
</dbReference>
<accession>A0A385Z6W9</accession>